<dbReference type="GO" id="GO:0005524">
    <property type="term" value="F:ATP binding"/>
    <property type="evidence" value="ECO:0007669"/>
    <property type="project" value="InterPro"/>
</dbReference>
<sequence>MTSQSDKGKVSRLAKENIERLKELAAINKTTGIIKEAQSIPDTLQHISFILKEAMQYPTYTSTRITFDGRQYLSPDFSDSPWVLSQSFDCIDKRKGLIEIFYNKKFEDLYEGPFLKEERDLIDNISNMISGYINTEAGKYLITKTDEEYSDDPYIEGPFVRVENRNLLNDYLNRNNADRDVYHDLMPFKVKEILLVANLYDAYNIEREGRFTEQIFDEYHQLNLSSMPRVTGVSCCDEALKQLRSKHFDMIIVMVGVDKKTPIELSHRVKKEFPYISIFLLLNNDVDISFYEEKHYDLSSVDKIFVWNGESQVFVAMIKSLEDKVNAENDTDVGLVRVILLVEDSAKYYSRYLPMLYQSVMAQTQRIIDDVITDPQYKILRMRARPKILMASNYDEALSIFNRYKDYLLCLISDVKFRVHDVMDEKAGIKLVEQIRSELPNLPAVLQSSDVENASYAKDLKCSFIEKNSDNLRQDIRSFIEQYLGFGDFVYKNIHGDPIVTAKSLREFEEHLYNIPAESLIYHANRNNFSLWLMARGEVKIAKMIARYKTTDFKSAEDIRAYLINMIHEFRNEKQKGKIVAFKTQPGFNEENIVALSSGSLGGKGRGLAFINSMLYNLNLSSYVPGINVKAPMTAVIGVDEYLNFIERNDLLDKIKQASNYEEIQQLFLEGDLRSRLKNRVKHILSNFDRPLAIRSSGLFEDSLQQPVAGIFQTYLLPNSNPDLNIRLQQALDAIKLVYASVFSNESQTSIHGNNYSVDEELMGVIIQEVVGNVYGDYFYPHISGVAQSYNYYPYGHMKPEEGFAVLAVGLGKYVVDGEKAYRFSPAFPASENNTPKDQFKNSQTEFYAINLRKKELNLLEGDTAGLIRLDIDDAEDHGTLTHCASVYDAENDTISPGLDKYGPRIINFANILKYDYIPLAKTIRTLLEIIEEAMGAAVEMEFSVDLNRDEEGRSSFYILQIKPLVAGADDYNIDLDTINPSESMMFSDTGMGNGLVEGIRDVIFIDPDLFKKDMTVEIADKIAAINQKMAHEDRYYILIGPGRWGTRDQWIGIPVQWKDISRSKLIVETSYKDYPLEASSGSHFFHNVTSMNIGYCSVYHHSESSHIEYDILKKQELIEADGAIKHVRFKKPITIKMDGKKRLVVVTNS</sequence>
<dbReference type="OrthoDB" id="9812167at2"/>
<keyword evidence="2" id="KW-0418">Kinase</keyword>
<accession>A0A4Q1JI22</accession>
<keyword evidence="3" id="KW-1185">Reference proteome</keyword>
<feature type="domain" description="Pyruvate phosphate dikinase AMP/ATP-binding" evidence="1">
    <location>
        <begin position="600"/>
        <end position="965"/>
    </location>
</feature>
<dbReference type="InterPro" id="IPR013815">
    <property type="entry name" value="ATP_grasp_subdomain_1"/>
</dbReference>
<name>A0A4Q1JI22_9BACT</name>
<comment type="caution">
    <text evidence="2">The sequence shown here is derived from an EMBL/GenBank/DDBJ whole genome shotgun (WGS) entry which is preliminary data.</text>
</comment>
<dbReference type="AlphaFoldDB" id="A0A4Q1JI22"/>
<evidence type="ECO:0000313" key="2">
    <source>
        <dbReference type="EMBL" id="RXQ88127.1"/>
    </source>
</evidence>
<dbReference type="RefSeq" id="WP_129255585.1">
    <property type="nucleotide sequence ID" value="NZ_SAXA01000019.1"/>
</dbReference>
<evidence type="ECO:0000259" key="1">
    <source>
        <dbReference type="Pfam" id="PF01326"/>
    </source>
</evidence>
<protein>
    <submittedName>
        <fullName evidence="2">Pyruvate, phosphate dikinase</fullName>
    </submittedName>
</protein>
<evidence type="ECO:0000313" key="3">
    <source>
        <dbReference type="Proteomes" id="UP000289703"/>
    </source>
</evidence>
<gene>
    <name evidence="2" type="ORF">EO244_15430</name>
</gene>
<organism evidence="2 3">
    <name type="scientific">Ancylomarina salipaludis</name>
    <dbReference type="NCBI Taxonomy" id="2501299"/>
    <lineage>
        <taxon>Bacteria</taxon>
        <taxon>Pseudomonadati</taxon>
        <taxon>Bacteroidota</taxon>
        <taxon>Bacteroidia</taxon>
        <taxon>Marinilabiliales</taxon>
        <taxon>Marinifilaceae</taxon>
        <taxon>Ancylomarina</taxon>
    </lineage>
</organism>
<dbReference type="Gene3D" id="3.30.1490.20">
    <property type="entry name" value="ATP-grasp fold, A domain"/>
    <property type="match status" value="1"/>
</dbReference>
<keyword evidence="2" id="KW-0670">Pyruvate</keyword>
<dbReference type="Pfam" id="PF01326">
    <property type="entry name" value="PPDK_N"/>
    <property type="match status" value="1"/>
</dbReference>
<dbReference type="Proteomes" id="UP000289703">
    <property type="component" value="Unassembled WGS sequence"/>
</dbReference>
<dbReference type="EMBL" id="SAXA01000019">
    <property type="protein sequence ID" value="RXQ88127.1"/>
    <property type="molecule type" value="Genomic_DNA"/>
</dbReference>
<dbReference type="GO" id="GO:0016301">
    <property type="term" value="F:kinase activity"/>
    <property type="evidence" value="ECO:0007669"/>
    <property type="project" value="UniProtKB-KW"/>
</dbReference>
<dbReference type="SUPFAM" id="SSF56059">
    <property type="entry name" value="Glutathione synthetase ATP-binding domain-like"/>
    <property type="match status" value="1"/>
</dbReference>
<keyword evidence="2" id="KW-0808">Transferase</keyword>
<dbReference type="InterPro" id="IPR002192">
    <property type="entry name" value="PPDK_AMP/ATP-bd"/>
</dbReference>
<proteinExistence type="predicted"/>
<reference evidence="2 3" key="1">
    <citation type="submission" date="2019-01" db="EMBL/GenBank/DDBJ databases">
        <title>Ancylomarina salipaludis sp. nov., isolated from a salt marsh.</title>
        <authorList>
            <person name="Yoon J.-H."/>
        </authorList>
    </citation>
    <scope>NUCLEOTIDE SEQUENCE [LARGE SCALE GENOMIC DNA]</scope>
    <source>
        <strain evidence="2 3">SHSM-M15</strain>
    </source>
</reference>